<dbReference type="InterPro" id="IPR015424">
    <property type="entry name" value="PyrdxlP-dep_Trfase"/>
</dbReference>
<evidence type="ECO:0000256" key="3">
    <source>
        <dbReference type="ARBA" id="ARBA00022576"/>
    </source>
</evidence>
<protein>
    <submittedName>
        <fullName evidence="7">Aminotransferase class I/II-fold pyridoxal phosphate-dependent enzyme</fullName>
    </submittedName>
</protein>
<keyword evidence="3 7" id="KW-0032">Aminotransferase</keyword>
<name>A0A9X1NIE6_9ACTN</name>
<dbReference type="InterPro" id="IPR051326">
    <property type="entry name" value="Kynurenine-oxoglutarate_AT"/>
</dbReference>
<keyword evidence="8" id="KW-1185">Reference proteome</keyword>
<dbReference type="GO" id="GO:0030170">
    <property type="term" value="F:pyridoxal phosphate binding"/>
    <property type="evidence" value="ECO:0007669"/>
    <property type="project" value="InterPro"/>
</dbReference>
<comment type="similarity">
    <text evidence="2">Belongs to the class-I pyridoxal-phosphate-dependent aminotransferase family.</text>
</comment>
<dbReference type="Proteomes" id="UP001138997">
    <property type="component" value="Unassembled WGS sequence"/>
</dbReference>
<proteinExistence type="inferred from homology"/>
<dbReference type="SUPFAM" id="SSF53383">
    <property type="entry name" value="PLP-dependent transferases"/>
    <property type="match status" value="1"/>
</dbReference>
<dbReference type="Gene3D" id="3.90.1150.10">
    <property type="entry name" value="Aspartate Aminotransferase, domain 1"/>
    <property type="match status" value="1"/>
</dbReference>
<reference evidence="7" key="1">
    <citation type="submission" date="2021-11" db="EMBL/GenBank/DDBJ databases">
        <title>Streptomyces corallinus and Kineosporia corallina sp. nov., two new coral-derived marine actinobacteria.</title>
        <authorList>
            <person name="Buangrab K."/>
            <person name="Sutthacheep M."/>
            <person name="Yeemin T."/>
            <person name="Harunari E."/>
            <person name="Igarashi Y."/>
            <person name="Sripreechasak P."/>
            <person name="Kanchanasin P."/>
            <person name="Tanasupawat S."/>
            <person name="Phongsopitanun W."/>
        </authorList>
    </citation>
    <scope>NUCLEOTIDE SEQUENCE</scope>
    <source>
        <strain evidence="7">JCM 31032</strain>
    </source>
</reference>
<evidence type="ECO:0000256" key="2">
    <source>
        <dbReference type="ARBA" id="ARBA00007441"/>
    </source>
</evidence>
<comment type="caution">
    <text evidence="7">The sequence shown here is derived from an EMBL/GenBank/DDBJ whole genome shotgun (WGS) entry which is preliminary data.</text>
</comment>
<dbReference type="EMBL" id="JAJOMB010000013">
    <property type="protein sequence ID" value="MCD5313806.1"/>
    <property type="molecule type" value="Genomic_DNA"/>
</dbReference>
<dbReference type="GO" id="GO:0005737">
    <property type="term" value="C:cytoplasm"/>
    <property type="evidence" value="ECO:0007669"/>
    <property type="project" value="TreeGrafter"/>
</dbReference>
<organism evidence="7 8">
    <name type="scientific">Kineosporia babensis</name>
    <dbReference type="NCBI Taxonomy" id="499548"/>
    <lineage>
        <taxon>Bacteria</taxon>
        <taxon>Bacillati</taxon>
        <taxon>Actinomycetota</taxon>
        <taxon>Actinomycetes</taxon>
        <taxon>Kineosporiales</taxon>
        <taxon>Kineosporiaceae</taxon>
        <taxon>Kineosporia</taxon>
    </lineage>
</organism>
<dbReference type="Gene3D" id="3.40.640.10">
    <property type="entry name" value="Type I PLP-dependent aspartate aminotransferase-like (Major domain)"/>
    <property type="match status" value="1"/>
</dbReference>
<comment type="cofactor">
    <cofactor evidence="1">
        <name>pyridoxal 5'-phosphate</name>
        <dbReference type="ChEBI" id="CHEBI:597326"/>
    </cofactor>
</comment>
<dbReference type="PANTHER" id="PTHR43807:SF20">
    <property type="entry name" value="FI04487P"/>
    <property type="match status" value="1"/>
</dbReference>
<accession>A0A9X1NIE6</accession>
<dbReference type="AlphaFoldDB" id="A0A9X1NIE6"/>
<evidence type="ECO:0000256" key="4">
    <source>
        <dbReference type="ARBA" id="ARBA00022679"/>
    </source>
</evidence>
<dbReference type="Pfam" id="PF00155">
    <property type="entry name" value="Aminotran_1_2"/>
    <property type="match status" value="1"/>
</dbReference>
<feature type="domain" description="Aminotransferase class I/classII large" evidence="6">
    <location>
        <begin position="39"/>
        <end position="394"/>
    </location>
</feature>
<dbReference type="InterPro" id="IPR004839">
    <property type="entry name" value="Aminotransferase_I/II_large"/>
</dbReference>
<dbReference type="CDD" id="cd00609">
    <property type="entry name" value="AAT_like"/>
    <property type="match status" value="1"/>
</dbReference>
<evidence type="ECO:0000259" key="6">
    <source>
        <dbReference type="Pfam" id="PF00155"/>
    </source>
</evidence>
<evidence type="ECO:0000313" key="8">
    <source>
        <dbReference type="Proteomes" id="UP001138997"/>
    </source>
</evidence>
<dbReference type="PANTHER" id="PTHR43807">
    <property type="entry name" value="FI04487P"/>
    <property type="match status" value="1"/>
</dbReference>
<sequence length="399" mass="42292">MVDGTWRKVAKAAGLLDSSGVPAPTIFARMSALATQTGAINLGQGFPDTDGPAVVLEAAVSAIRGGQNQYPPGKGIAPLRRAIAEHQGHWYGLDVNPDTEVLVTAGATEALTASIVALTEPGDEVVVLEPIYDSYSAAIEIAGAVRRTVKLEWPEYRLRAEALAEAVTDRTRLILLNTPHNPTGRVLERTELEAVAAIARERDLIVVADEVYEHLAFTDGDRNQHVPIATLPGMAERTVTISSAGKTFSVTGWKIGWLHARPEIVDAVTAVKQFLTYVNGSPFQPAVAQGLALPDEEIRAIGSDLARRSAMLTEGLAAADFDVRPSDGTYFVIADAAPLGYTDGAALCNDLPGLAGVVAVPVQAFAEDPSQPSSLVRFACCKRTEVIAEAAERLARIRG</sequence>
<evidence type="ECO:0000256" key="1">
    <source>
        <dbReference type="ARBA" id="ARBA00001933"/>
    </source>
</evidence>
<dbReference type="InterPro" id="IPR015421">
    <property type="entry name" value="PyrdxlP-dep_Trfase_major"/>
</dbReference>
<dbReference type="InterPro" id="IPR015422">
    <property type="entry name" value="PyrdxlP-dep_Trfase_small"/>
</dbReference>
<evidence type="ECO:0000256" key="5">
    <source>
        <dbReference type="ARBA" id="ARBA00022898"/>
    </source>
</evidence>
<gene>
    <name evidence="7" type="ORF">LR394_23135</name>
</gene>
<evidence type="ECO:0000313" key="7">
    <source>
        <dbReference type="EMBL" id="MCD5313806.1"/>
    </source>
</evidence>
<dbReference type="RefSeq" id="WP_231445426.1">
    <property type="nucleotide sequence ID" value="NZ_JAJOMB010000013.1"/>
</dbReference>
<dbReference type="GO" id="GO:0016212">
    <property type="term" value="F:kynurenine-oxoglutarate transaminase activity"/>
    <property type="evidence" value="ECO:0007669"/>
    <property type="project" value="TreeGrafter"/>
</dbReference>
<keyword evidence="5" id="KW-0663">Pyridoxal phosphate</keyword>
<dbReference type="FunFam" id="3.40.640.10:FF:000024">
    <property type="entry name" value="Kynurenine--oxoglutarate transaminase 3"/>
    <property type="match status" value="1"/>
</dbReference>
<keyword evidence="4" id="KW-0808">Transferase</keyword>